<dbReference type="CDD" id="cd08023">
    <property type="entry name" value="GH16_laminarinase_like"/>
    <property type="match status" value="1"/>
</dbReference>
<protein>
    <submittedName>
        <fullName evidence="4">Glycosyl hydrolases family 16</fullName>
    </submittedName>
</protein>
<dbReference type="SUPFAM" id="SSF49899">
    <property type="entry name" value="Concanavalin A-like lectins/glucanases"/>
    <property type="match status" value="1"/>
</dbReference>
<reference evidence="4 5" key="1">
    <citation type="submission" date="2016-11" db="EMBL/GenBank/DDBJ databases">
        <authorList>
            <person name="Jaros S."/>
            <person name="Januszkiewicz K."/>
            <person name="Wedrychowicz H."/>
        </authorList>
    </citation>
    <scope>NUCLEOTIDE SEQUENCE [LARGE SCALE GENOMIC DNA]</scope>
    <source>
        <strain evidence="4 5">DSM 27406</strain>
    </source>
</reference>
<dbReference type="EMBL" id="FRBL01000002">
    <property type="protein sequence ID" value="SHL13137.1"/>
    <property type="molecule type" value="Genomic_DNA"/>
</dbReference>
<feature type="domain" description="GH16" evidence="3">
    <location>
        <begin position="50"/>
        <end position="285"/>
    </location>
</feature>
<evidence type="ECO:0000256" key="1">
    <source>
        <dbReference type="ARBA" id="ARBA00006865"/>
    </source>
</evidence>
<keyword evidence="4" id="KW-0378">Hydrolase</keyword>
<gene>
    <name evidence="4" type="ORF">SAMN05444266_102147</name>
</gene>
<dbReference type="GO" id="GO:0005975">
    <property type="term" value="P:carbohydrate metabolic process"/>
    <property type="evidence" value="ECO:0007669"/>
    <property type="project" value="InterPro"/>
</dbReference>
<dbReference type="AlphaFoldDB" id="A0A1M6Y4K3"/>
<feature type="chain" id="PRO_5009922731" evidence="2">
    <location>
        <begin position="24"/>
        <end position="285"/>
    </location>
</feature>
<proteinExistence type="inferred from homology"/>
<dbReference type="STRING" id="1419482.SAMN05444266_102147"/>
<evidence type="ECO:0000313" key="5">
    <source>
        <dbReference type="Proteomes" id="UP000184420"/>
    </source>
</evidence>
<organism evidence="4 5">
    <name type="scientific">Chitinophaga jiangningensis</name>
    <dbReference type="NCBI Taxonomy" id="1419482"/>
    <lineage>
        <taxon>Bacteria</taxon>
        <taxon>Pseudomonadati</taxon>
        <taxon>Bacteroidota</taxon>
        <taxon>Chitinophagia</taxon>
        <taxon>Chitinophagales</taxon>
        <taxon>Chitinophagaceae</taxon>
        <taxon>Chitinophaga</taxon>
    </lineage>
</organism>
<evidence type="ECO:0000259" key="3">
    <source>
        <dbReference type="PROSITE" id="PS51762"/>
    </source>
</evidence>
<dbReference type="PANTHER" id="PTHR10963">
    <property type="entry name" value="GLYCOSYL HYDROLASE-RELATED"/>
    <property type="match status" value="1"/>
</dbReference>
<dbReference type="InterPro" id="IPR000757">
    <property type="entry name" value="Beta-glucanase-like"/>
</dbReference>
<keyword evidence="5" id="KW-1185">Reference proteome</keyword>
<comment type="similarity">
    <text evidence="1">Belongs to the glycosyl hydrolase 16 family.</text>
</comment>
<dbReference type="Gene3D" id="2.60.120.200">
    <property type="match status" value="1"/>
</dbReference>
<name>A0A1M6Y4K3_9BACT</name>
<dbReference type="Proteomes" id="UP000184420">
    <property type="component" value="Unassembled WGS sequence"/>
</dbReference>
<sequence length="285" mass="33056">MSYLSSHIQLTMKRILLMLLAVAAISSCKVTNRSGNRQHIYVQKQGREHKTWKLVWQDEFNQPQLDTSRWTRIPPNNAAWGKHMSSNEACYRLDSGLLYLRGIVNPDTVADPRPFLTGGIWSKGKFAFQYGRIEIRAKLEGAQGAWPAMWMLAEQDKYGKYPKNGEIDIMEHLNHDQLIYQTTHSWYTLELKQDKNPPHGGTAKLDPLAFNTFGISWYPDRIEFQLNGKTTFTYPRVQGVDPSQWPYDQPFYILIDQQLGGDWVGKVHPEQLPVQMIVDWVRVYQ</sequence>
<feature type="signal peptide" evidence="2">
    <location>
        <begin position="1"/>
        <end position="23"/>
    </location>
</feature>
<dbReference type="GO" id="GO:0004553">
    <property type="term" value="F:hydrolase activity, hydrolyzing O-glycosyl compounds"/>
    <property type="evidence" value="ECO:0007669"/>
    <property type="project" value="InterPro"/>
</dbReference>
<evidence type="ECO:0000256" key="2">
    <source>
        <dbReference type="SAM" id="SignalP"/>
    </source>
</evidence>
<dbReference type="InterPro" id="IPR050546">
    <property type="entry name" value="Glycosyl_Hydrlase_16"/>
</dbReference>
<keyword evidence="2" id="KW-0732">Signal</keyword>
<dbReference type="Pfam" id="PF00722">
    <property type="entry name" value="Glyco_hydro_16"/>
    <property type="match status" value="1"/>
</dbReference>
<dbReference type="PANTHER" id="PTHR10963:SF55">
    <property type="entry name" value="GLYCOSIDE HYDROLASE FAMILY 16 PROTEIN"/>
    <property type="match status" value="1"/>
</dbReference>
<dbReference type="PROSITE" id="PS51762">
    <property type="entry name" value="GH16_2"/>
    <property type="match status" value="1"/>
</dbReference>
<accession>A0A1M6Y4K3</accession>
<dbReference type="InterPro" id="IPR013320">
    <property type="entry name" value="ConA-like_dom_sf"/>
</dbReference>
<evidence type="ECO:0000313" key="4">
    <source>
        <dbReference type="EMBL" id="SHL13137.1"/>
    </source>
</evidence>